<dbReference type="OrthoDB" id="1725726at2"/>
<protein>
    <recommendedName>
        <fullName evidence="3">Flagellar protein FliT</fullName>
    </recommendedName>
</protein>
<evidence type="ECO:0000313" key="1">
    <source>
        <dbReference type="EMBL" id="RDV84790.1"/>
    </source>
</evidence>
<evidence type="ECO:0000313" key="2">
    <source>
        <dbReference type="Proteomes" id="UP000256329"/>
    </source>
</evidence>
<dbReference type="EMBL" id="QSLN01000001">
    <property type="protein sequence ID" value="RDV84790.1"/>
    <property type="molecule type" value="Genomic_DNA"/>
</dbReference>
<dbReference type="Proteomes" id="UP000256329">
    <property type="component" value="Unassembled WGS sequence"/>
</dbReference>
<organism evidence="1 2">
    <name type="scientific">Ammonifex thiophilus</name>
    <dbReference type="NCBI Taxonomy" id="444093"/>
    <lineage>
        <taxon>Bacteria</taxon>
        <taxon>Bacillati</taxon>
        <taxon>Bacillota</taxon>
        <taxon>Clostridia</taxon>
        <taxon>Thermoanaerobacterales</taxon>
        <taxon>Thermoanaerobacteraceae</taxon>
        <taxon>Ammonifex</taxon>
    </lineage>
</organism>
<evidence type="ECO:0008006" key="3">
    <source>
        <dbReference type="Google" id="ProtNLM"/>
    </source>
</evidence>
<comment type="caution">
    <text evidence="1">The sequence shown here is derived from an EMBL/GenBank/DDBJ whole genome shotgun (WGS) entry which is preliminary data.</text>
</comment>
<sequence length="106" mass="12672">MSERILETWLQLARLQREAITNRQKERLEHILAAKECLRRLLEKEGSLPSGEPAVSLVREILATEEEARLQLLEWKKEVRQEIDMLDRWREWAKNLYFTVRGRGES</sequence>
<dbReference type="AlphaFoldDB" id="A0A3D8P630"/>
<accession>A0A3D8P630</accession>
<gene>
    <name evidence="1" type="ORF">DXX99_01735</name>
</gene>
<name>A0A3D8P630_9THEO</name>
<reference evidence="1 2" key="1">
    <citation type="submission" date="2018-08" db="EMBL/GenBank/DDBJ databases">
        <title>Form III RuBisCO-mediated autotrophy in Thermodesulfobium bacteria.</title>
        <authorList>
            <person name="Toshchakov S.V."/>
            <person name="Kublanov I.V."/>
            <person name="Frolov E."/>
            <person name="Bonch-Osmolovskaya E.A."/>
            <person name="Tourova T.P."/>
            <person name="Chernych N.A."/>
            <person name="Lebedinsky A.V."/>
        </authorList>
    </citation>
    <scope>NUCLEOTIDE SEQUENCE [LARGE SCALE GENOMIC DNA]</scope>
    <source>
        <strain evidence="1 2">SR</strain>
    </source>
</reference>
<keyword evidence="2" id="KW-1185">Reference proteome</keyword>
<dbReference type="RefSeq" id="WP_115791784.1">
    <property type="nucleotide sequence ID" value="NZ_QSLN01000001.1"/>
</dbReference>
<proteinExistence type="predicted"/>